<accession>A0A0A9CF53</accession>
<reference evidence="2" key="2">
    <citation type="journal article" date="2015" name="Data Brief">
        <title>Shoot transcriptome of the giant reed, Arundo donax.</title>
        <authorList>
            <person name="Barrero R.A."/>
            <person name="Guerrero F.D."/>
            <person name="Moolhuijzen P."/>
            <person name="Goolsby J.A."/>
            <person name="Tidwell J."/>
            <person name="Bellgard S.E."/>
            <person name="Bellgard M.I."/>
        </authorList>
    </citation>
    <scope>NUCLEOTIDE SEQUENCE</scope>
    <source>
        <tissue evidence="2">Shoot tissue taken approximately 20 cm above the soil surface</tissue>
    </source>
</reference>
<organism evidence="2">
    <name type="scientific">Arundo donax</name>
    <name type="common">Giant reed</name>
    <name type="synonym">Donax arundinaceus</name>
    <dbReference type="NCBI Taxonomy" id="35708"/>
    <lineage>
        <taxon>Eukaryota</taxon>
        <taxon>Viridiplantae</taxon>
        <taxon>Streptophyta</taxon>
        <taxon>Embryophyta</taxon>
        <taxon>Tracheophyta</taxon>
        <taxon>Spermatophyta</taxon>
        <taxon>Magnoliopsida</taxon>
        <taxon>Liliopsida</taxon>
        <taxon>Poales</taxon>
        <taxon>Poaceae</taxon>
        <taxon>PACMAD clade</taxon>
        <taxon>Arundinoideae</taxon>
        <taxon>Arundineae</taxon>
        <taxon>Arundo</taxon>
    </lineage>
</organism>
<dbReference type="AlphaFoldDB" id="A0A0A9CF53"/>
<protein>
    <submittedName>
        <fullName evidence="2">Uncharacterized protein</fullName>
    </submittedName>
</protein>
<dbReference type="EMBL" id="GBRH01224817">
    <property type="protein sequence ID" value="JAD73078.1"/>
    <property type="molecule type" value="Transcribed_RNA"/>
</dbReference>
<feature type="region of interest" description="Disordered" evidence="1">
    <location>
        <begin position="1"/>
        <end position="46"/>
    </location>
</feature>
<name>A0A0A9CF53_ARUDO</name>
<sequence>MPRIRHHGRRAGEGDAPRVDPRGRDGGATQVAARRETYGAAARMTG</sequence>
<reference evidence="2" key="1">
    <citation type="submission" date="2014-09" db="EMBL/GenBank/DDBJ databases">
        <authorList>
            <person name="Magalhaes I.L.F."/>
            <person name="Oliveira U."/>
            <person name="Santos F.R."/>
            <person name="Vidigal T.H.D.A."/>
            <person name="Brescovit A.D."/>
            <person name="Santos A.J."/>
        </authorList>
    </citation>
    <scope>NUCLEOTIDE SEQUENCE</scope>
    <source>
        <tissue evidence="2">Shoot tissue taken approximately 20 cm above the soil surface</tissue>
    </source>
</reference>
<proteinExistence type="predicted"/>
<evidence type="ECO:0000313" key="2">
    <source>
        <dbReference type="EMBL" id="JAD73078.1"/>
    </source>
</evidence>
<evidence type="ECO:0000256" key="1">
    <source>
        <dbReference type="SAM" id="MobiDB-lite"/>
    </source>
</evidence>
<feature type="compositionally biased region" description="Basic and acidic residues" evidence="1">
    <location>
        <begin position="10"/>
        <end position="25"/>
    </location>
</feature>